<dbReference type="GO" id="GO:0005525">
    <property type="term" value="F:GTP binding"/>
    <property type="evidence" value="ECO:0007669"/>
    <property type="project" value="UniProtKB-KW"/>
</dbReference>
<evidence type="ECO:0000259" key="7">
    <source>
        <dbReference type="PROSITE" id="PS51722"/>
    </source>
</evidence>
<dbReference type="GO" id="GO:0003924">
    <property type="term" value="F:GTPase activity"/>
    <property type="evidence" value="ECO:0007669"/>
    <property type="project" value="InterPro"/>
</dbReference>
<dbReference type="EMBL" id="FOXQ01000010">
    <property type="protein sequence ID" value="SFQ37002.1"/>
    <property type="molecule type" value="Genomic_DNA"/>
</dbReference>
<feature type="domain" description="Tr-type G" evidence="7">
    <location>
        <begin position="25"/>
        <end position="303"/>
    </location>
</feature>
<dbReference type="Gene3D" id="2.40.30.10">
    <property type="entry name" value="Translation factors"/>
    <property type="match status" value="1"/>
</dbReference>
<dbReference type="CDD" id="cd04088">
    <property type="entry name" value="EFG_mtEFG_II"/>
    <property type="match status" value="1"/>
</dbReference>
<keyword evidence="3" id="KW-0547">Nucleotide-binding</keyword>
<dbReference type="STRING" id="1465490.SAMN05444277_11029"/>
<sequence>MLIIAAFKWFSLNDKFYAMPEFDTAHVKSIVLLGHAGSGKTTLTECMLYEAGLINRRGTVAEKNTVSDYHELEQERGNSIFSKLLHTKWRGYKINIIDTPGYDDFVGEVISALRVADTGVMLLNAVNGVEVTTDIIWDYTEQFKTPMIFAINKLDDDDADFDRTVAEAKNHFGSKVQVVQYPRQQGAGFHEIIDVLRMTMYKFKDTGGKPEKLPIPDDEKAKADELHRELVEAIASNDETLMEKYFDKGELDEDEMKVGLKKAMINHDIFPLFCLSAERNMGSGRLMGFIDNVCPSANEMPPQKTIKNEDLPCDEKGPACMFIYKTVSEPHVGELSFFKVYSGCIKSGMELENESTGVSEKINQLFLVEGNKRTNVNELCAGDIGATLKLKNTHVNNTLHAKGRSYELKPIEFPPPNITVAVESTKKGEEEKLSQALHQLREEDPTLIVEFSPELKQMLIHAQGDMHLAVAKWKIEHNFKIEIKFEKPRIPYRETIRREADATYRHKKQSGGAGQFGEVFMRIEPWYEGIAEPHGLNVRGRDTYDLDWGGKLIFYNCIVGGAIDARFLPSILKGVMEKMHNGPLTGSYARDIRVCVYDGKMHPVDSNDISFKIAGLQAFRQAFKDADPQILEPVYKVEVLCPDDLTGAVMGDLQTRRAIVEGIDAERNFQKITAKVPLAEMDGYSSSLRSLTQGRAKFRSTFSEYAPVPYDLQRKLMDEYNKTEKEEVV</sequence>
<dbReference type="NCBIfam" id="TIGR00231">
    <property type="entry name" value="small_GTP"/>
    <property type="match status" value="1"/>
</dbReference>
<dbReference type="InterPro" id="IPR009000">
    <property type="entry name" value="Transl_B-barrel_sf"/>
</dbReference>
<dbReference type="CDD" id="cd01434">
    <property type="entry name" value="EFG_mtEFG1_IV"/>
    <property type="match status" value="1"/>
</dbReference>
<reference evidence="8 9" key="1">
    <citation type="submission" date="2016-10" db="EMBL/GenBank/DDBJ databases">
        <authorList>
            <person name="de Groot N.N."/>
        </authorList>
    </citation>
    <scope>NUCLEOTIDE SEQUENCE [LARGE SCALE GENOMIC DNA]</scope>
    <source>
        <strain evidence="8 9">DSM 28286</strain>
    </source>
</reference>
<dbReference type="CDD" id="cd04170">
    <property type="entry name" value="EF-G_bact"/>
    <property type="match status" value="1"/>
</dbReference>
<dbReference type="CDD" id="cd16262">
    <property type="entry name" value="EFG_III"/>
    <property type="match status" value="1"/>
</dbReference>
<dbReference type="InterPro" id="IPR041095">
    <property type="entry name" value="EFG_II"/>
</dbReference>
<dbReference type="Proteomes" id="UP000199031">
    <property type="component" value="Unassembled WGS sequence"/>
</dbReference>
<dbReference type="InterPro" id="IPR005517">
    <property type="entry name" value="Transl_elong_EFG/EF2_IV"/>
</dbReference>
<dbReference type="Pfam" id="PF14492">
    <property type="entry name" value="EFG_III"/>
    <property type="match status" value="1"/>
</dbReference>
<evidence type="ECO:0000256" key="5">
    <source>
        <dbReference type="ARBA" id="ARBA00023134"/>
    </source>
</evidence>
<dbReference type="InterPro" id="IPR005225">
    <property type="entry name" value="Small_GTP-bd"/>
</dbReference>
<dbReference type="SUPFAM" id="SSF54980">
    <property type="entry name" value="EF-G C-terminal domain-like"/>
    <property type="match status" value="2"/>
</dbReference>
<protein>
    <recommendedName>
        <fullName evidence="2">Elongation factor G</fullName>
    </recommendedName>
    <alternativeName>
        <fullName evidence="1">Tetracycline resistance protein TetQ</fullName>
    </alternativeName>
</protein>
<dbReference type="PROSITE" id="PS51722">
    <property type="entry name" value="G_TR_2"/>
    <property type="match status" value="1"/>
</dbReference>
<dbReference type="InterPro" id="IPR035647">
    <property type="entry name" value="EFG_III/V"/>
</dbReference>
<dbReference type="NCBIfam" id="NF009381">
    <property type="entry name" value="PRK12740.1-5"/>
    <property type="match status" value="1"/>
</dbReference>
<dbReference type="Pfam" id="PF22042">
    <property type="entry name" value="EF-G_D2"/>
    <property type="match status" value="1"/>
</dbReference>
<dbReference type="SMART" id="SM00838">
    <property type="entry name" value="EFG_C"/>
    <property type="match status" value="1"/>
</dbReference>
<dbReference type="GO" id="GO:0003746">
    <property type="term" value="F:translation elongation factor activity"/>
    <property type="evidence" value="ECO:0007669"/>
    <property type="project" value="UniProtKB-KW"/>
</dbReference>
<dbReference type="SUPFAM" id="SSF54211">
    <property type="entry name" value="Ribosomal protein S5 domain 2-like"/>
    <property type="match status" value="1"/>
</dbReference>
<dbReference type="SMART" id="SM00889">
    <property type="entry name" value="EFG_IV"/>
    <property type="match status" value="1"/>
</dbReference>
<keyword evidence="4 8" id="KW-0648">Protein biosynthesis</keyword>
<name>A0A1I5XYD7_9BACT</name>
<keyword evidence="5" id="KW-0342">GTP-binding</keyword>
<dbReference type="Pfam" id="PF00009">
    <property type="entry name" value="GTP_EFTU"/>
    <property type="match status" value="1"/>
</dbReference>
<dbReference type="PANTHER" id="PTHR43261:SF6">
    <property type="entry name" value="ELONGATION FACTOR G-LIKE PROTEIN"/>
    <property type="match status" value="1"/>
</dbReference>
<dbReference type="InterPro" id="IPR000640">
    <property type="entry name" value="EFG_V-like"/>
</dbReference>
<dbReference type="InterPro" id="IPR053905">
    <property type="entry name" value="EF-G-like_DII"/>
</dbReference>
<dbReference type="AlphaFoldDB" id="A0A1I5XYD7"/>
<dbReference type="InterPro" id="IPR009022">
    <property type="entry name" value="EFG_III"/>
</dbReference>
<dbReference type="PANTHER" id="PTHR43261">
    <property type="entry name" value="TRANSLATION ELONGATION FACTOR G-RELATED"/>
    <property type="match status" value="1"/>
</dbReference>
<dbReference type="PRINTS" id="PR00315">
    <property type="entry name" value="ELONGATNFCT"/>
</dbReference>
<dbReference type="GO" id="GO:0032790">
    <property type="term" value="P:ribosome disassembly"/>
    <property type="evidence" value="ECO:0007669"/>
    <property type="project" value="TreeGrafter"/>
</dbReference>
<evidence type="ECO:0000256" key="6">
    <source>
        <dbReference type="ARBA" id="ARBA00024731"/>
    </source>
</evidence>
<keyword evidence="9" id="KW-1185">Reference proteome</keyword>
<accession>A0A1I5XYD7</accession>
<dbReference type="Gene3D" id="3.30.70.870">
    <property type="entry name" value="Elongation Factor G (Translational Gtpase), domain 3"/>
    <property type="match status" value="1"/>
</dbReference>
<dbReference type="FunFam" id="3.30.70.240:FF:000001">
    <property type="entry name" value="Elongation factor G"/>
    <property type="match status" value="1"/>
</dbReference>
<evidence type="ECO:0000256" key="1">
    <source>
        <dbReference type="ARBA" id="ARBA00013902"/>
    </source>
</evidence>
<evidence type="ECO:0000313" key="8">
    <source>
        <dbReference type="EMBL" id="SFQ37002.1"/>
    </source>
</evidence>
<dbReference type="Pfam" id="PF03764">
    <property type="entry name" value="EFG_IV"/>
    <property type="match status" value="2"/>
</dbReference>
<evidence type="ECO:0000313" key="9">
    <source>
        <dbReference type="Proteomes" id="UP000199031"/>
    </source>
</evidence>
<organism evidence="8 9">
    <name type="scientific">Parafilimonas terrae</name>
    <dbReference type="NCBI Taxonomy" id="1465490"/>
    <lineage>
        <taxon>Bacteria</taxon>
        <taxon>Pseudomonadati</taxon>
        <taxon>Bacteroidota</taxon>
        <taxon>Chitinophagia</taxon>
        <taxon>Chitinophagales</taxon>
        <taxon>Chitinophagaceae</taxon>
        <taxon>Parafilimonas</taxon>
    </lineage>
</organism>
<comment type="function">
    <text evidence="6">Catalyzes the GTP-dependent ribosomal translocation step during translation elongation. During this step, the ribosome changes from the pre-translocational (PRE) to the post-translocational (POST) state as the newly formed A-site-bound peptidyl-tRNA and P-site-bound deacylated tRNA move to the P and E sites, respectively. Catalyzes the coordinated movement of the two tRNA molecules, the mRNA and conformational changes in the ribosome.</text>
</comment>
<dbReference type="InterPro" id="IPR000795">
    <property type="entry name" value="T_Tr_GTP-bd_dom"/>
</dbReference>
<keyword evidence="4 8" id="KW-0251">Elongation factor</keyword>
<dbReference type="InterPro" id="IPR027417">
    <property type="entry name" value="P-loop_NTPase"/>
</dbReference>
<dbReference type="Gene3D" id="3.30.70.240">
    <property type="match status" value="1"/>
</dbReference>
<dbReference type="CDD" id="cd03713">
    <property type="entry name" value="EFG_mtEFG_C"/>
    <property type="match status" value="1"/>
</dbReference>
<dbReference type="InterPro" id="IPR047872">
    <property type="entry name" value="EFG_IV"/>
</dbReference>
<dbReference type="InterPro" id="IPR020568">
    <property type="entry name" value="Ribosomal_Su5_D2-typ_SF"/>
</dbReference>
<evidence type="ECO:0000256" key="3">
    <source>
        <dbReference type="ARBA" id="ARBA00022741"/>
    </source>
</evidence>
<dbReference type="SUPFAM" id="SSF50447">
    <property type="entry name" value="Translation proteins"/>
    <property type="match status" value="1"/>
</dbReference>
<dbReference type="Gene3D" id="3.40.50.300">
    <property type="entry name" value="P-loop containing nucleotide triphosphate hydrolases"/>
    <property type="match status" value="1"/>
</dbReference>
<dbReference type="Pfam" id="PF00679">
    <property type="entry name" value="EFG_C"/>
    <property type="match status" value="1"/>
</dbReference>
<dbReference type="SUPFAM" id="SSF52540">
    <property type="entry name" value="P-loop containing nucleoside triphosphate hydrolases"/>
    <property type="match status" value="1"/>
</dbReference>
<dbReference type="InterPro" id="IPR035649">
    <property type="entry name" value="EFG_V"/>
</dbReference>
<dbReference type="InterPro" id="IPR014721">
    <property type="entry name" value="Ribsml_uS5_D2-typ_fold_subgr"/>
</dbReference>
<evidence type="ECO:0000256" key="4">
    <source>
        <dbReference type="ARBA" id="ARBA00022768"/>
    </source>
</evidence>
<gene>
    <name evidence="8" type="ORF">SAMN05444277_11029</name>
</gene>
<proteinExistence type="predicted"/>
<dbReference type="Gene3D" id="3.30.230.10">
    <property type="match status" value="1"/>
</dbReference>
<evidence type="ECO:0000256" key="2">
    <source>
        <dbReference type="ARBA" id="ARBA00017872"/>
    </source>
</evidence>